<evidence type="ECO:0000256" key="7">
    <source>
        <dbReference type="ARBA" id="ARBA00023136"/>
    </source>
</evidence>
<dbReference type="GO" id="GO:0019706">
    <property type="term" value="F:protein-cysteine S-palmitoyltransferase activity"/>
    <property type="evidence" value="ECO:0007669"/>
    <property type="project" value="UniProtKB-EC"/>
</dbReference>
<dbReference type="EC" id="2.3.1.225" evidence="8"/>
<comment type="subcellular location">
    <subcellularLocation>
        <location evidence="1">Membrane</location>
        <topology evidence="1">Multi-pass membrane protein</topology>
    </subcellularLocation>
</comment>
<feature type="region of interest" description="Disordered" evidence="9">
    <location>
        <begin position="73"/>
        <end position="103"/>
    </location>
</feature>
<comment type="catalytic activity">
    <reaction evidence="8">
        <text>L-cysteinyl-[protein] + hexadecanoyl-CoA = S-hexadecanoyl-L-cysteinyl-[protein] + CoA</text>
        <dbReference type="Rhea" id="RHEA:36683"/>
        <dbReference type="Rhea" id="RHEA-COMP:10131"/>
        <dbReference type="Rhea" id="RHEA-COMP:11032"/>
        <dbReference type="ChEBI" id="CHEBI:29950"/>
        <dbReference type="ChEBI" id="CHEBI:57287"/>
        <dbReference type="ChEBI" id="CHEBI:57379"/>
        <dbReference type="ChEBI" id="CHEBI:74151"/>
        <dbReference type="EC" id="2.3.1.225"/>
    </reaction>
</comment>
<proteinExistence type="inferred from homology"/>
<keyword evidence="4" id="KW-0812">Transmembrane</keyword>
<dbReference type="Pfam" id="PF01529">
    <property type="entry name" value="DHHC"/>
    <property type="match status" value="1"/>
</dbReference>
<feature type="compositionally biased region" description="Low complexity" evidence="9">
    <location>
        <begin position="82"/>
        <end position="103"/>
    </location>
</feature>
<dbReference type="InterPro" id="IPR045853">
    <property type="entry name" value="Pep_chain_release_fac_I_sf"/>
</dbReference>
<dbReference type="PANTHER" id="PTHR43804:SF7">
    <property type="entry name" value="LD18447P"/>
    <property type="match status" value="1"/>
</dbReference>
<keyword evidence="5" id="KW-0648">Protein biosynthesis</keyword>
<dbReference type="InterPro" id="IPR005139">
    <property type="entry name" value="PCRF"/>
</dbReference>
<dbReference type="SMART" id="SM00937">
    <property type="entry name" value="PCRF"/>
    <property type="match status" value="1"/>
</dbReference>
<sequence length="872" mass="101782">MLEGKKLAVLITCVHLKNEQYAPSMEENVFLFFYGLSFLLYVVSSLRDPGYVTSCPLRYISKKRMNEFKRRLRERRTGEGTGTSSAAPSVSSSVASSTASTCSSTEITRHDELNSLTIIHREMNDTVITERGIRKRLKGMKKAEGVEMTEEEDMNQGDERDKPTNCQQPRNRYFQLNVDKRAFPYYTNRRKCYHKEKCFNHLYHTNHGSRSFRQVYNPPFRVTKDTLSLYRTCRSTRTRERYISKPLSLKWLYHMDKYFRKTSIDVLPFPHLGQDEEVYSLKEEISLCKLNNRQIIFSTDIKKEKKKKPFHIRNDKVYQYNTRLLYCDACNVLQLLRSKHCTICRRCVRTFDHHCPWMNNCVAENNRCFFLFYLYFEDVTIFFALKFVIRAICHMFLRENGYTIKKNMRRRKREHSDSYTPTNLPPMRVACAFSAGLASQLLAKKEKSYGRRVSTEWMTSYEGRESQWQEPRHFMSNTRVRNIQVRNKGSFFPQVRRFLSCDIPLTEGQQKLLIDLGDRNVSPSCDHKTFVKITKIQNACRNLKLAKEEIDVYKQLLREGGDLGDGRNEGDHGDEDMKELSCNLASAQTILTQEILDFYKTHVNVDHHLDVHEATLEILPGVGGQEAKLFCRELLGMYENYCRVRGYECEVKCRGGEDTKGSGKGIVAHVRGENVYEDFIQEIGIHRVQRIPVNCNKMQTSTSIVLVFNKKKMTDRIEKKINISKCDLILETKRSGGAGGQSVNKNETCVKVIHKPTNVCVEVQKTSSQIQNKSIAIEMLKNKLYSLYYDKEKEQMMKKRKDQMQSGDRSEKIRTYNFTHNTVTDHIANVQYSDIDQFFKGDKLVCLINTRKVLFYHRIIDETLTDILSRTT</sequence>
<dbReference type="GO" id="GO:0016020">
    <property type="term" value="C:membrane"/>
    <property type="evidence" value="ECO:0007669"/>
    <property type="project" value="UniProtKB-SubCell"/>
</dbReference>
<evidence type="ECO:0000256" key="9">
    <source>
        <dbReference type="SAM" id="MobiDB-lite"/>
    </source>
</evidence>
<evidence type="ECO:0000313" key="12">
    <source>
        <dbReference type="Proteomes" id="UP000078546"/>
    </source>
</evidence>
<dbReference type="EMBL" id="FLQV01000257">
    <property type="protein sequence ID" value="SBS86803.1"/>
    <property type="molecule type" value="Genomic_DNA"/>
</dbReference>
<comment type="domain">
    <text evidence="8">The DHHC domain is required for palmitoyltransferase activity.</text>
</comment>
<dbReference type="GO" id="GO:0003747">
    <property type="term" value="F:translation release factor activity"/>
    <property type="evidence" value="ECO:0007669"/>
    <property type="project" value="InterPro"/>
</dbReference>
<dbReference type="Gene3D" id="3.30.70.1660">
    <property type="match status" value="1"/>
</dbReference>
<dbReference type="Pfam" id="PF00472">
    <property type="entry name" value="RF-1"/>
    <property type="match status" value="1"/>
</dbReference>
<keyword evidence="7" id="KW-0472">Membrane</keyword>
<organism evidence="11 12">
    <name type="scientific">Plasmodium ovale curtisi</name>
    <dbReference type="NCBI Taxonomy" id="864141"/>
    <lineage>
        <taxon>Eukaryota</taxon>
        <taxon>Sar</taxon>
        <taxon>Alveolata</taxon>
        <taxon>Apicomplexa</taxon>
        <taxon>Aconoidasida</taxon>
        <taxon>Haemosporida</taxon>
        <taxon>Plasmodiidae</taxon>
        <taxon>Plasmodium</taxon>
        <taxon>Plasmodium (Plasmodium)</taxon>
    </lineage>
</organism>
<dbReference type="GO" id="GO:0005737">
    <property type="term" value="C:cytoplasm"/>
    <property type="evidence" value="ECO:0007669"/>
    <property type="project" value="UniProtKB-ARBA"/>
</dbReference>
<comment type="similarity">
    <text evidence="8">Belongs to the DHHC palmitoyltransferase family.</text>
</comment>
<dbReference type="Gene3D" id="3.30.160.20">
    <property type="match status" value="1"/>
</dbReference>
<evidence type="ECO:0000256" key="5">
    <source>
        <dbReference type="ARBA" id="ARBA00022917"/>
    </source>
</evidence>
<comment type="similarity">
    <text evidence="2">Belongs to the prokaryotic/mitochondrial release factor family.</text>
</comment>
<dbReference type="AlphaFoldDB" id="A0A1A8W550"/>
<keyword evidence="8" id="KW-0808">Transferase</keyword>
<dbReference type="InterPro" id="IPR001594">
    <property type="entry name" value="Palmitoyltrfase_DHHC"/>
</dbReference>
<evidence type="ECO:0000256" key="4">
    <source>
        <dbReference type="ARBA" id="ARBA00022692"/>
    </source>
</evidence>
<evidence type="ECO:0000256" key="6">
    <source>
        <dbReference type="ARBA" id="ARBA00022989"/>
    </source>
</evidence>
<evidence type="ECO:0000256" key="2">
    <source>
        <dbReference type="ARBA" id="ARBA00010835"/>
    </source>
</evidence>
<keyword evidence="3" id="KW-0488">Methylation</keyword>
<feature type="domain" description="Peptide chain release factor" evidence="10">
    <location>
        <begin position="564"/>
        <end position="682"/>
    </location>
</feature>
<dbReference type="InterPro" id="IPR000352">
    <property type="entry name" value="Pep_chain_release_fac_I"/>
</dbReference>
<evidence type="ECO:0000256" key="3">
    <source>
        <dbReference type="ARBA" id="ARBA00022481"/>
    </source>
</evidence>
<dbReference type="SUPFAM" id="SSF75620">
    <property type="entry name" value="Release factor"/>
    <property type="match status" value="1"/>
</dbReference>
<evidence type="ECO:0000256" key="8">
    <source>
        <dbReference type="RuleBase" id="RU079119"/>
    </source>
</evidence>
<dbReference type="PANTHER" id="PTHR43804">
    <property type="entry name" value="LD18447P"/>
    <property type="match status" value="1"/>
</dbReference>
<gene>
    <name evidence="11" type="ORF">POVCU1_013760</name>
</gene>
<dbReference type="Proteomes" id="UP000078546">
    <property type="component" value="Unassembled WGS sequence"/>
</dbReference>
<evidence type="ECO:0000256" key="1">
    <source>
        <dbReference type="ARBA" id="ARBA00004141"/>
    </source>
</evidence>
<dbReference type="InterPro" id="IPR050057">
    <property type="entry name" value="Prokaryotic/Mito_RF"/>
</dbReference>
<reference evidence="12" key="1">
    <citation type="submission" date="2016-05" db="EMBL/GenBank/DDBJ databases">
        <authorList>
            <person name="Naeem Raeece"/>
        </authorList>
    </citation>
    <scope>NUCLEOTIDE SEQUENCE [LARGE SCALE GENOMIC DNA]</scope>
</reference>
<evidence type="ECO:0000259" key="10">
    <source>
        <dbReference type="SMART" id="SM00937"/>
    </source>
</evidence>
<keyword evidence="8" id="KW-0012">Acyltransferase</keyword>
<keyword evidence="6" id="KW-1133">Transmembrane helix</keyword>
<feature type="region of interest" description="Disordered" evidence="9">
    <location>
        <begin position="144"/>
        <end position="168"/>
    </location>
</feature>
<accession>A0A1A8W550</accession>
<dbReference type="Pfam" id="PF03462">
    <property type="entry name" value="PCRF"/>
    <property type="match status" value="1"/>
</dbReference>
<name>A0A1A8W550_PLAOA</name>
<evidence type="ECO:0000313" key="11">
    <source>
        <dbReference type="EMBL" id="SBS86803.1"/>
    </source>
</evidence>
<dbReference type="PROSITE" id="PS50216">
    <property type="entry name" value="DHHC"/>
    <property type="match status" value="1"/>
</dbReference>
<protein>
    <recommendedName>
        <fullName evidence="8">Palmitoyltransferase</fullName>
        <ecNumber evidence="8">2.3.1.225</ecNumber>
    </recommendedName>
</protein>
<feature type="compositionally biased region" description="Acidic residues" evidence="9">
    <location>
        <begin position="147"/>
        <end position="156"/>
    </location>
</feature>